<dbReference type="Proteomes" id="UP000828941">
    <property type="component" value="Chromosome 6"/>
</dbReference>
<comment type="caution">
    <text evidence="1">The sequence shown here is derived from an EMBL/GenBank/DDBJ whole genome shotgun (WGS) entry which is preliminary data.</text>
</comment>
<keyword evidence="2" id="KW-1185">Reference proteome</keyword>
<evidence type="ECO:0000313" key="2">
    <source>
        <dbReference type="Proteomes" id="UP000828941"/>
    </source>
</evidence>
<accession>A0ACB9NJN4</accession>
<protein>
    <submittedName>
        <fullName evidence="1">Uncharacterized protein</fullName>
    </submittedName>
</protein>
<proteinExistence type="predicted"/>
<name>A0ACB9NJN4_BAUVA</name>
<evidence type="ECO:0000313" key="1">
    <source>
        <dbReference type="EMBL" id="KAI4336228.1"/>
    </source>
</evidence>
<reference evidence="1 2" key="1">
    <citation type="journal article" date="2022" name="DNA Res.">
        <title>Chromosomal-level genome assembly of the orchid tree Bauhinia variegata (Leguminosae; Cercidoideae) supports the allotetraploid origin hypothesis of Bauhinia.</title>
        <authorList>
            <person name="Zhong Y."/>
            <person name="Chen Y."/>
            <person name="Zheng D."/>
            <person name="Pang J."/>
            <person name="Liu Y."/>
            <person name="Luo S."/>
            <person name="Meng S."/>
            <person name="Qian L."/>
            <person name="Wei D."/>
            <person name="Dai S."/>
            <person name="Zhou R."/>
        </authorList>
    </citation>
    <scope>NUCLEOTIDE SEQUENCE [LARGE SCALE GENOMIC DNA]</scope>
    <source>
        <strain evidence="1">BV-YZ2020</strain>
    </source>
</reference>
<gene>
    <name evidence="1" type="ORF">L6164_014778</name>
</gene>
<dbReference type="EMBL" id="CM039431">
    <property type="protein sequence ID" value="KAI4336228.1"/>
    <property type="molecule type" value="Genomic_DNA"/>
</dbReference>
<sequence length="231" mass="25588">MSIHCHRILKLRAVKSLRHSPEKVDLMDFDFRASTIHSAKHLSAARLHTGSDKDKSWALDSDSTDDPGSLFSCPICDFDVELPVLCSHLQEEHCFDLKNAVCPLCAANLGKDPVEHLTLQHPCLVKRRRKSDKPSIWYGTSAMLGKKLATDSRGNKHESAPDPLLSPFLCNVSVPNPNTIRGEELSIRNAPVISDASSSGTNALYAVDEQDHQERRERAAFIQQLVASTIL</sequence>
<organism evidence="1 2">
    <name type="scientific">Bauhinia variegata</name>
    <name type="common">Purple orchid tree</name>
    <name type="synonym">Phanera variegata</name>
    <dbReference type="NCBI Taxonomy" id="167791"/>
    <lineage>
        <taxon>Eukaryota</taxon>
        <taxon>Viridiplantae</taxon>
        <taxon>Streptophyta</taxon>
        <taxon>Embryophyta</taxon>
        <taxon>Tracheophyta</taxon>
        <taxon>Spermatophyta</taxon>
        <taxon>Magnoliopsida</taxon>
        <taxon>eudicotyledons</taxon>
        <taxon>Gunneridae</taxon>
        <taxon>Pentapetalae</taxon>
        <taxon>rosids</taxon>
        <taxon>fabids</taxon>
        <taxon>Fabales</taxon>
        <taxon>Fabaceae</taxon>
        <taxon>Cercidoideae</taxon>
        <taxon>Cercideae</taxon>
        <taxon>Bauhiniinae</taxon>
        <taxon>Bauhinia</taxon>
    </lineage>
</organism>